<sequence length="124" mass="13464">MPAGVRDVHQQTRVEQEVVVIDRAAWNGVGGCRLPGGNLLLLRVADEIINLVLSVLIAYAAAEGKDIIDIIARLQKGRQVGDVIRRIAPGGVNLLVVQPPEALAWARSKNIWLEVKRSWSASSP</sequence>
<dbReference type="EMBL" id="UGLH01000006">
    <property type="protein sequence ID" value="STT82377.1"/>
    <property type="molecule type" value="Genomic_DNA"/>
</dbReference>
<dbReference type="Proteomes" id="UP000254340">
    <property type="component" value="Unassembled WGS sequence"/>
</dbReference>
<protein>
    <submittedName>
        <fullName evidence="1">Uncharacterized protein</fullName>
    </submittedName>
</protein>
<name>A0A377XGH1_KLEPN</name>
<evidence type="ECO:0000313" key="2">
    <source>
        <dbReference type="Proteomes" id="UP000254340"/>
    </source>
</evidence>
<gene>
    <name evidence="1" type="ORF">NCTC5047_03344</name>
</gene>
<dbReference type="AlphaFoldDB" id="A0A377XGH1"/>
<reference evidence="1 2" key="1">
    <citation type="submission" date="2018-06" db="EMBL/GenBank/DDBJ databases">
        <authorList>
            <consortium name="Pathogen Informatics"/>
            <person name="Doyle S."/>
        </authorList>
    </citation>
    <scope>NUCLEOTIDE SEQUENCE [LARGE SCALE GENOMIC DNA]</scope>
    <source>
        <strain evidence="1 2">NCTC5047</strain>
    </source>
</reference>
<evidence type="ECO:0000313" key="1">
    <source>
        <dbReference type="EMBL" id="STT82377.1"/>
    </source>
</evidence>
<accession>A0A377XGH1</accession>
<organism evidence="1 2">
    <name type="scientific">Klebsiella pneumoniae</name>
    <dbReference type="NCBI Taxonomy" id="573"/>
    <lineage>
        <taxon>Bacteria</taxon>
        <taxon>Pseudomonadati</taxon>
        <taxon>Pseudomonadota</taxon>
        <taxon>Gammaproteobacteria</taxon>
        <taxon>Enterobacterales</taxon>
        <taxon>Enterobacteriaceae</taxon>
        <taxon>Klebsiella/Raoultella group</taxon>
        <taxon>Klebsiella</taxon>
        <taxon>Klebsiella pneumoniae complex</taxon>
    </lineage>
</organism>
<proteinExistence type="predicted"/>